<keyword evidence="6" id="KW-0493">Microtubule</keyword>
<dbReference type="PANTHER" id="PTHR24115">
    <property type="entry name" value="KINESIN-RELATED"/>
    <property type="match status" value="1"/>
</dbReference>
<dbReference type="InterPro" id="IPR019821">
    <property type="entry name" value="Kinesin_motor_CS"/>
</dbReference>
<dbReference type="InterPro" id="IPR001752">
    <property type="entry name" value="Kinesin_motor_dom"/>
</dbReference>
<keyword evidence="2 6" id="KW-0547">Nucleotide-binding</keyword>
<reference evidence="8" key="1">
    <citation type="submission" date="2021-02" db="EMBL/GenBank/DDBJ databases">
        <authorList>
            <person name="Nowell W R."/>
        </authorList>
    </citation>
    <scope>NUCLEOTIDE SEQUENCE</scope>
</reference>
<feature type="non-terminal residue" evidence="8">
    <location>
        <position position="1"/>
    </location>
</feature>
<dbReference type="GO" id="GO:0007018">
    <property type="term" value="P:microtubule-based movement"/>
    <property type="evidence" value="ECO:0007669"/>
    <property type="project" value="InterPro"/>
</dbReference>
<comment type="similarity">
    <text evidence="5 6">Belongs to the TRAFAC class myosin-kinesin ATPase superfamily. Kinesin family.</text>
</comment>
<dbReference type="PROSITE" id="PS50067">
    <property type="entry name" value="KINESIN_MOTOR_2"/>
    <property type="match status" value="1"/>
</dbReference>
<dbReference type="GO" id="GO:0005871">
    <property type="term" value="C:kinesin complex"/>
    <property type="evidence" value="ECO:0007669"/>
    <property type="project" value="TreeGrafter"/>
</dbReference>
<evidence type="ECO:0000313" key="9">
    <source>
        <dbReference type="Proteomes" id="UP000663874"/>
    </source>
</evidence>
<evidence type="ECO:0000256" key="2">
    <source>
        <dbReference type="ARBA" id="ARBA00022741"/>
    </source>
</evidence>
<dbReference type="GO" id="GO:0005634">
    <property type="term" value="C:nucleus"/>
    <property type="evidence" value="ECO:0007669"/>
    <property type="project" value="TreeGrafter"/>
</dbReference>
<keyword evidence="4" id="KW-0206">Cytoskeleton</keyword>
<dbReference type="Proteomes" id="UP000663874">
    <property type="component" value="Unassembled WGS sequence"/>
</dbReference>
<dbReference type="GO" id="GO:0003777">
    <property type="term" value="F:microtubule motor activity"/>
    <property type="evidence" value="ECO:0007669"/>
    <property type="project" value="InterPro"/>
</dbReference>
<dbReference type="SMART" id="SM00129">
    <property type="entry name" value="KISc"/>
    <property type="match status" value="1"/>
</dbReference>
<dbReference type="Gene3D" id="3.40.850.10">
    <property type="entry name" value="Kinesin motor domain"/>
    <property type="match status" value="1"/>
</dbReference>
<evidence type="ECO:0000259" key="7">
    <source>
        <dbReference type="PROSITE" id="PS50067"/>
    </source>
</evidence>
<evidence type="ECO:0000313" key="8">
    <source>
        <dbReference type="EMBL" id="CAF4211930.1"/>
    </source>
</evidence>
<comment type="caution">
    <text evidence="8">The sequence shown here is derived from an EMBL/GenBank/DDBJ whole genome shotgun (WGS) entry which is preliminary data.</text>
</comment>
<dbReference type="InterPro" id="IPR036961">
    <property type="entry name" value="Kinesin_motor_dom_sf"/>
</dbReference>
<comment type="subcellular location">
    <subcellularLocation>
        <location evidence="1">Cytoplasm</location>
        <location evidence="1">Cytoskeleton</location>
    </subcellularLocation>
</comment>
<sequence>ASEPTNIRTLDMTSIWNAQLNENCSYFVFVTFVEIYNNYIYDLFDDDILNKAPQSKQLREDNRGRPYIRDVKEIEVRSSEEAIELLNMGLKRRRIAHTQLNTESSRSHSVLSMRLIQFHNDIPLTSLTKDDLTISTIHLVDLAGSERVNRAKTVGERVKEASNINSSLMVLRQCFEVLRENQAQGTSKMVPYRESKLTSFFKSYFDGEGRIRMILCVNPTADGYEEIQHALKFGELTKDVMVPRALPPPPPPPPIPPKVTRGHGVLREVDNQQQQQSVPFFTEFK</sequence>
<dbReference type="PROSITE" id="PS00411">
    <property type="entry name" value="KINESIN_MOTOR_1"/>
    <property type="match status" value="1"/>
</dbReference>
<dbReference type="InterPro" id="IPR027417">
    <property type="entry name" value="P-loop_NTPase"/>
</dbReference>
<evidence type="ECO:0000256" key="5">
    <source>
        <dbReference type="PROSITE-ProRule" id="PRU00283"/>
    </source>
</evidence>
<evidence type="ECO:0000256" key="1">
    <source>
        <dbReference type="ARBA" id="ARBA00004245"/>
    </source>
</evidence>
<dbReference type="SUPFAM" id="SSF52540">
    <property type="entry name" value="P-loop containing nucleoside triphosphate hydrolases"/>
    <property type="match status" value="1"/>
</dbReference>
<keyword evidence="3 6" id="KW-0067">ATP-binding</keyword>
<proteinExistence type="inferred from homology"/>
<dbReference type="Pfam" id="PF00225">
    <property type="entry name" value="Kinesin"/>
    <property type="match status" value="1"/>
</dbReference>
<dbReference type="InterPro" id="IPR027640">
    <property type="entry name" value="Kinesin-like_fam"/>
</dbReference>
<name>A0A820CQ82_9BILA</name>
<gene>
    <name evidence="8" type="ORF">FNK824_LOCUS36814</name>
</gene>
<dbReference type="GO" id="GO:0005874">
    <property type="term" value="C:microtubule"/>
    <property type="evidence" value="ECO:0007669"/>
    <property type="project" value="UniProtKB-KW"/>
</dbReference>
<keyword evidence="6" id="KW-0505">Motor protein</keyword>
<protein>
    <recommendedName>
        <fullName evidence="6">Kinesin-like protein</fullName>
    </recommendedName>
</protein>
<comment type="caution">
    <text evidence="5">Lacks conserved residue(s) required for the propagation of feature annotation.</text>
</comment>
<dbReference type="AlphaFoldDB" id="A0A820CQ82"/>
<dbReference type="GO" id="GO:0005524">
    <property type="term" value="F:ATP binding"/>
    <property type="evidence" value="ECO:0007669"/>
    <property type="project" value="UniProtKB-KW"/>
</dbReference>
<feature type="domain" description="Kinesin motor" evidence="7">
    <location>
        <begin position="1"/>
        <end position="240"/>
    </location>
</feature>
<organism evidence="8 9">
    <name type="scientific">Rotaria sordida</name>
    <dbReference type="NCBI Taxonomy" id="392033"/>
    <lineage>
        <taxon>Eukaryota</taxon>
        <taxon>Metazoa</taxon>
        <taxon>Spiralia</taxon>
        <taxon>Gnathifera</taxon>
        <taxon>Rotifera</taxon>
        <taxon>Eurotatoria</taxon>
        <taxon>Bdelloidea</taxon>
        <taxon>Philodinida</taxon>
        <taxon>Philodinidae</taxon>
        <taxon>Rotaria</taxon>
    </lineage>
</organism>
<accession>A0A820CQ82</accession>
<evidence type="ECO:0000256" key="6">
    <source>
        <dbReference type="RuleBase" id="RU000394"/>
    </source>
</evidence>
<dbReference type="PRINTS" id="PR00380">
    <property type="entry name" value="KINESINHEAVY"/>
</dbReference>
<dbReference type="GO" id="GO:0008017">
    <property type="term" value="F:microtubule binding"/>
    <property type="evidence" value="ECO:0007669"/>
    <property type="project" value="InterPro"/>
</dbReference>
<dbReference type="EMBL" id="CAJOBE010017528">
    <property type="protein sequence ID" value="CAF4211930.1"/>
    <property type="molecule type" value="Genomic_DNA"/>
</dbReference>
<keyword evidence="4" id="KW-0963">Cytoplasm</keyword>
<dbReference type="PANTHER" id="PTHR24115:SF600">
    <property type="entry name" value="KINESIN-LIKE PROTEIN KIF23"/>
    <property type="match status" value="1"/>
</dbReference>
<dbReference type="GO" id="GO:0016887">
    <property type="term" value="F:ATP hydrolysis activity"/>
    <property type="evidence" value="ECO:0007669"/>
    <property type="project" value="TreeGrafter"/>
</dbReference>
<evidence type="ECO:0000256" key="3">
    <source>
        <dbReference type="ARBA" id="ARBA00022840"/>
    </source>
</evidence>
<evidence type="ECO:0000256" key="4">
    <source>
        <dbReference type="ARBA" id="ARBA00023212"/>
    </source>
</evidence>